<dbReference type="STRING" id="649638.Trad_1833"/>
<protein>
    <submittedName>
        <fullName evidence="5">Transcriptional regulator, GntR family</fullName>
    </submittedName>
</protein>
<evidence type="ECO:0000313" key="5">
    <source>
        <dbReference type="EMBL" id="ADI14949.1"/>
    </source>
</evidence>
<dbReference type="InterPro" id="IPR008920">
    <property type="entry name" value="TF_FadR/GntR_C"/>
</dbReference>
<feature type="domain" description="HTH gntR-type" evidence="4">
    <location>
        <begin position="16"/>
        <end position="83"/>
    </location>
</feature>
<dbReference type="PANTHER" id="PTHR43537">
    <property type="entry name" value="TRANSCRIPTIONAL REGULATOR, GNTR FAMILY"/>
    <property type="match status" value="1"/>
</dbReference>
<dbReference type="InterPro" id="IPR036388">
    <property type="entry name" value="WH-like_DNA-bd_sf"/>
</dbReference>
<dbReference type="GO" id="GO:0003677">
    <property type="term" value="F:DNA binding"/>
    <property type="evidence" value="ECO:0007669"/>
    <property type="project" value="UniProtKB-KW"/>
</dbReference>
<dbReference type="EMBL" id="CP002049">
    <property type="protein sequence ID" value="ADI14949.1"/>
    <property type="molecule type" value="Genomic_DNA"/>
</dbReference>
<evidence type="ECO:0000256" key="3">
    <source>
        <dbReference type="ARBA" id="ARBA00023163"/>
    </source>
</evidence>
<dbReference type="SUPFAM" id="SSF48008">
    <property type="entry name" value="GntR ligand-binding domain-like"/>
    <property type="match status" value="1"/>
</dbReference>
<dbReference type="PROSITE" id="PS50949">
    <property type="entry name" value="HTH_GNTR"/>
    <property type="match status" value="1"/>
</dbReference>
<dbReference type="InterPro" id="IPR000524">
    <property type="entry name" value="Tscrpt_reg_HTH_GntR"/>
</dbReference>
<keyword evidence="3" id="KW-0804">Transcription</keyword>
<evidence type="ECO:0000259" key="4">
    <source>
        <dbReference type="PROSITE" id="PS50949"/>
    </source>
</evidence>
<dbReference type="OrthoDB" id="162982at2"/>
<gene>
    <name evidence="5" type="ordered locus">Trad_1833</name>
</gene>
<dbReference type="InterPro" id="IPR036390">
    <property type="entry name" value="WH_DNA-bd_sf"/>
</dbReference>
<dbReference type="CDD" id="cd07377">
    <property type="entry name" value="WHTH_GntR"/>
    <property type="match status" value="1"/>
</dbReference>
<dbReference type="AlphaFoldDB" id="D7CQG5"/>
<evidence type="ECO:0000313" key="6">
    <source>
        <dbReference type="Proteomes" id="UP000000379"/>
    </source>
</evidence>
<reference evidence="5 6" key="2">
    <citation type="journal article" date="2011" name="Stand. Genomic Sci.">
        <title>Complete genome sequence of Truepera radiovictrix type strain (RQ-24).</title>
        <authorList>
            <person name="Ivanova N."/>
            <person name="Rohde C."/>
            <person name="Munk C."/>
            <person name="Nolan M."/>
            <person name="Lucas S."/>
            <person name="Del Rio T.G."/>
            <person name="Tice H."/>
            <person name="Deshpande S."/>
            <person name="Cheng J.F."/>
            <person name="Tapia R."/>
            <person name="Han C."/>
            <person name="Goodwin L."/>
            <person name="Pitluck S."/>
            <person name="Liolios K."/>
            <person name="Mavromatis K."/>
            <person name="Mikhailova N."/>
            <person name="Pati A."/>
            <person name="Chen A."/>
            <person name="Palaniappan K."/>
            <person name="Land M."/>
            <person name="Hauser L."/>
            <person name="Chang Y.J."/>
            <person name="Jeffries C.D."/>
            <person name="Brambilla E."/>
            <person name="Rohde M."/>
            <person name="Goker M."/>
            <person name="Tindall B.J."/>
            <person name="Woyke T."/>
            <person name="Bristow J."/>
            <person name="Eisen J.A."/>
            <person name="Markowitz V."/>
            <person name="Hugenholtz P."/>
            <person name="Kyrpides N.C."/>
            <person name="Klenk H.P."/>
            <person name="Lapidus A."/>
        </authorList>
    </citation>
    <scope>NUCLEOTIDE SEQUENCE [LARGE SCALE GENOMIC DNA]</scope>
    <source>
        <strain evidence="6">DSM 17093 / CIP 108686 / LMG 22925 / RQ-24</strain>
    </source>
</reference>
<keyword evidence="1" id="KW-0805">Transcription regulation</keyword>
<dbReference type="HOGENOM" id="CLU_017584_5_4_0"/>
<reference evidence="6" key="1">
    <citation type="submission" date="2010-05" db="EMBL/GenBank/DDBJ databases">
        <title>The complete genome of Truepera radiovictris DSM 17093.</title>
        <authorList>
            <consortium name="US DOE Joint Genome Institute (JGI-PGF)"/>
            <person name="Lucas S."/>
            <person name="Copeland A."/>
            <person name="Lapidus A."/>
            <person name="Glavina del Rio T."/>
            <person name="Dalin E."/>
            <person name="Tice H."/>
            <person name="Bruce D."/>
            <person name="Goodwin L."/>
            <person name="Pitluck S."/>
            <person name="Kyrpides N."/>
            <person name="Mavromatis K."/>
            <person name="Ovchinnikova G."/>
            <person name="Munk A.C."/>
            <person name="Detter J.C."/>
            <person name="Han C."/>
            <person name="Tapia R."/>
            <person name="Land M."/>
            <person name="Hauser L."/>
            <person name="Markowitz V."/>
            <person name="Cheng J.-F."/>
            <person name="Hugenholtz P."/>
            <person name="Woyke T."/>
            <person name="Wu D."/>
            <person name="Tindall B."/>
            <person name="Pomrenke H.G."/>
            <person name="Brambilla E."/>
            <person name="Klenk H.-P."/>
            <person name="Eisen J.A."/>
        </authorList>
    </citation>
    <scope>NUCLEOTIDE SEQUENCE [LARGE SCALE GENOMIC DNA]</scope>
    <source>
        <strain evidence="6">DSM 17093 / CIP 108686 / LMG 22925 / RQ-24</strain>
    </source>
</reference>
<dbReference type="InterPro" id="IPR011711">
    <property type="entry name" value="GntR_C"/>
</dbReference>
<proteinExistence type="predicted"/>
<sequence>MMRSVTRSVKPRAAFKSKKDVVYETLRASILEGERQPGTRLIIDDLAAEFGVSPIPVREALQQLKADGYVEIQPYVGARVAEVRLDSIVEIFDLLEALEVISGRAACQNFTDADFVEMEALLHDMDDEGCDIDSFAEKNVRLHRFICDRAGTRLTGPLIGKVLDHWDRLRRLYLKDVFLRRREASQREHWRMFQALRSRDPDQVETVVRAHNRAARAAYVAYVTRLRERTEERVS</sequence>
<keyword evidence="2" id="KW-0238">DNA-binding</keyword>
<dbReference type="PANTHER" id="PTHR43537:SF5">
    <property type="entry name" value="UXU OPERON TRANSCRIPTIONAL REGULATOR"/>
    <property type="match status" value="1"/>
</dbReference>
<dbReference type="SMART" id="SM00345">
    <property type="entry name" value="HTH_GNTR"/>
    <property type="match status" value="1"/>
</dbReference>
<dbReference type="Proteomes" id="UP000000379">
    <property type="component" value="Chromosome"/>
</dbReference>
<dbReference type="Gene3D" id="1.20.120.530">
    <property type="entry name" value="GntR ligand-binding domain-like"/>
    <property type="match status" value="1"/>
</dbReference>
<name>D7CQG5_TRURR</name>
<dbReference type="SUPFAM" id="SSF46785">
    <property type="entry name" value="Winged helix' DNA-binding domain"/>
    <property type="match status" value="1"/>
</dbReference>
<dbReference type="KEGG" id="tra:Trad_1833"/>
<dbReference type="Gene3D" id="1.10.10.10">
    <property type="entry name" value="Winged helix-like DNA-binding domain superfamily/Winged helix DNA-binding domain"/>
    <property type="match status" value="1"/>
</dbReference>
<evidence type="ECO:0000256" key="1">
    <source>
        <dbReference type="ARBA" id="ARBA00023015"/>
    </source>
</evidence>
<organism evidence="5 6">
    <name type="scientific">Truepera radiovictrix (strain DSM 17093 / CIP 108686 / LMG 22925 / RQ-24)</name>
    <dbReference type="NCBI Taxonomy" id="649638"/>
    <lineage>
        <taxon>Bacteria</taxon>
        <taxon>Thermotogati</taxon>
        <taxon>Deinococcota</taxon>
        <taxon>Deinococci</taxon>
        <taxon>Trueperales</taxon>
        <taxon>Trueperaceae</taxon>
        <taxon>Truepera</taxon>
    </lineage>
</organism>
<accession>D7CQG5</accession>
<dbReference type="Pfam" id="PF07729">
    <property type="entry name" value="FCD"/>
    <property type="match status" value="1"/>
</dbReference>
<keyword evidence="6" id="KW-1185">Reference proteome</keyword>
<dbReference type="Pfam" id="PF00392">
    <property type="entry name" value="GntR"/>
    <property type="match status" value="1"/>
</dbReference>
<dbReference type="eggNOG" id="COG1802">
    <property type="taxonomic scope" value="Bacteria"/>
</dbReference>
<dbReference type="SMART" id="SM00895">
    <property type="entry name" value="FCD"/>
    <property type="match status" value="1"/>
</dbReference>
<dbReference type="GO" id="GO:0003700">
    <property type="term" value="F:DNA-binding transcription factor activity"/>
    <property type="evidence" value="ECO:0007669"/>
    <property type="project" value="InterPro"/>
</dbReference>
<evidence type="ECO:0000256" key="2">
    <source>
        <dbReference type="ARBA" id="ARBA00023125"/>
    </source>
</evidence>